<dbReference type="EMBL" id="LAZR01059663">
    <property type="protein sequence ID" value="KKK67336.1"/>
    <property type="molecule type" value="Genomic_DNA"/>
</dbReference>
<protein>
    <recommendedName>
        <fullName evidence="1">DhaK domain-containing protein</fullName>
    </recommendedName>
</protein>
<dbReference type="GO" id="GO:0005829">
    <property type="term" value="C:cytosol"/>
    <property type="evidence" value="ECO:0007669"/>
    <property type="project" value="TreeGrafter"/>
</dbReference>
<dbReference type="GO" id="GO:0019563">
    <property type="term" value="P:glycerol catabolic process"/>
    <property type="evidence" value="ECO:0007669"/>
    <property type="project" value="TreeGrafter"/>
</dbReference>
<comment type="caution">
    <text evidence="2">The sequence shown here is derived from an EMBL/GenBank/DDBJ whole genome shotgun (WGS) entry which is preliminary data.</text>
</comment>
<sequence>MPVDVEPSPLGNIALDMAHDDGIDVEPVLLYDDIASAPKGDEENRRGMAAMTFAFKISGALAEEGKSRDEIIEKTKSIVSASRTLAVALNPCTHPATGQLLFTLGEDELVIGPGVHGEAGPEGPIKMTTADAVMDIVAGRVITDGDFKSGDDALVL</sequence>
<dbReference type="PROSITE" id="PS51481">
    <property type="entry name" value="DHAK"/>
    <property type="match status" value="1"/>
</dbReference>
<dbReference type="InterPro" id="IPR050861">
    <property type="entry name" value="Dihydroxyacetone_Kinase"/>
</dbReference>
<name>A0A0F9A592_9ZZZZ</name>
<dbReference type="Gene3D" id="3.40.50.10440">
    <property type="entry name" value="Dihydroxyacetone kinase, domain 1"/>
    <property type="match status" value="1"/>
</dbReference>
<reference evidence="2" key="1">
    <citation type="journal article" date="2015" name="Nature">
        <title>Complex archaea that bridge the gap between prokaryotes and eukaryotes.</title>
        <authorList>
            <person name="Spang A."/>
            <person name="Saw J.H."/>
            <person name="Jorgensen S.L."/>
            <person name="Zaremba-Niedzwiedzka K."/>
            <person name="Martijn J."/>
            <person name="Lind A.E."/>
            <person name="van Eijk R."/>
            <person name="Schleper C."/>
            <person name="Guy L."/>
            <person name="Ettema T.J."/>
        </authorList>
    </citation>
    <scope>NUCLEOTIDE SEQUENCE</scope>
</reference>
<evidence type="ECO:0000259" key="1">
    <source>
        <dbReference type="PROSITE" id="PS51481"/>
    </source>
</evidence>
<gene>
    <name evidence="2" type="ORF">LCGC14_2955070</name>
</gene>
<dbReference type="PANTHER" id="PTHR28629">
    <property type="entry name" value="TRIOKINASE/FMN CYCLASE"/>
    <property type="match status" value="1"/>
</dbReference>
<dbReference type="InterPro" id="IPR004006">
    <property type="entry name" value="DhaK_dom"/>
</dbReference>
<dbReference type="AlphaFoldDB" id="A0A0F9A592"/>
<dbReference type="SUPFAM" id="SSF82549">
    <property type="entry name" value="DAK1/DegV-like"/>
    <property type="match status" value="1"/>
</dbReference>
<dbReference type="Gene3D" id="3.30.1180.20">
    <property type="entry name" value="Dihydroxyacetone kinase, domain 2"/>
    <property type="match status" value="1"/>
</dbReference>
<organism evidence="2">
    <name type="scientific">marine sediment metagenome</name>
    <dbReference type="NCBI Taxonomy" id="412755"/>
    <lineage>
        <taxon>unclassified sequences</taxon>
        <taxon>metagenomes</taxon>
        <taxon>ecological metagenomes</taxon>
    </lineage>
</organism>
<proteinExistence type="predicted"/>
<feature type="domain" description="DhaK" evidence="1">
    <location>
        <begin position="1"/>
        <end position="156"/>
    </location>
</feature>
<dbReference type="Pfam" id="PF02733">
    <property type="entry name" value="Dak1"/>
    <property type="match status" value="1"/>
</dbReference>
<dbReference type="GO" id="GO:0004371">
    <property type="term" value="F:glycerone kinase activity"/>
    <property type="evidence" value="ECO:0007669"/>
    <property type="project" value="InterPro"/>
</dbReference>
<feature type="non-terminal residue" evidence="2">
    <location>
        <position position="156"/>
    </location>
</feature>
<accession>A0A0F9A592</accession>
<evidence type="ECO:0000313" key="2">
    <source>
        <dbReference type="EMBL" id="KKK67336.1"/>
    </source>
</evidence>
<dbReference type="PANTHER" id="PTHR28629:SF4">
    <property type="entry name" value="TRIOKINASE_FMN CYCLASE"/>
    <property type="match status" value="1"/>
</dbReference>